<evidence type="ECO:0000313" key="2">
    <source>
        <dbReference type="Proteomes" id="UP000654947"/>
    </source>
</evidence>
<organism evidence="1 2">
    <name type="scientific">Nocardiopsis kunsanensis</name>
    <dbReference type="NCBI Taxonomy" id="141693"/>
    <lineage>
        <taxon>Bacteria</taxon>
        <taxon>Bacillati</taxon>
        <taxon>Actinomycetota</taxon>
        <taxon>Actinomycetes</taxon>
        <taxon>Streptosporangiales</taxon>
        <taxon>Nocardiopsidaceae</taxon>
        <taxon>Nocardiopsis</taxon>
    </lineage>
</organism>
<sequence length="108" mass="11461">MPKISLDGETLVEIRGSLSSIEGRFSDSASERAEDNADGLGPERLVDKARDYIEDSTAAYERMAKNIRDIKDAIDPVLESFEEADLGLASELVGEEGGGPPPAGGPQP</sequence>
<proteinExistence type="predicted"/>
<dbReference type="RefSeq" id="WP_017577901.1">
    <property type="nucleotide sequence ID" value="NZ_BMXL01000016.1"/>
</dbReference>
<reference evidence="1 2" key="1">
    <citation type="journal article" date="2014" name="Int. J. Syst. Evol. Microbiol.">
        <title>Complete genome sequence of Corynebacterium casei LMG S-19264T (=DSM 44701T), isolated from a smear-ripened cheese.</title>
        <authorList>
            <consortium name="US DOE Joint Genome Institute (JGI-PGF)"/>
            <person name="Walter F."/>
            <person name="Albersmeier A."/>
            <person name="Kalinowski J."/>
            <person name="Ruckert C."/>
        </authorList>
    </citation>
    <scope>NUCLEOTIDE SEQUENCE [LARGE SCALE GENOMIC DNA]</scope>
    <source>
        <strain evidence="1 2">KCTC 19473</strain>
    </source>
</reference>
<evidence type="ECO:0000313" key="1">
    <source>
        <dbReference type="EMBL" id="GHD29622.1"/>
    </source>
</evidence>
<dbReference type="AlphaFoldDB" id="A0A918XGE3"/>
<dbReference type="Proteomes" id="UP000654947">
    <property type="component" value="Unassembled WGS sequence"/>
</dbReference>
<accession>A0A918XGE3</accession>
<comment type="caution">
    <text evidence="1">The sequence shown here is derived from an EMBL/GenBank/DDBJ whole genome shotgun (WGS) entry which is preliminary data.</text>
</comment>
<protein>
    <submittedName>
        <fullName evidence="1">Uncharacterized protein</fullName>
    </submittedName>
</protein>
<gene>
    <name evidence="1" type="ORF">GCM10007147_30820</name>
</gene>
<dbReference type="EMBL" id="BMXL01000016">
    <property type="protein sequence ID" value="GHD29622.1"/>
    <property type="molecule type" value="Genomic_DNA"/>
</dbReference>
<keyword evidence="2" id="KW-1185">Reference proteome</keyword>
<name>A0A918XGE3_9ACTN</name>